<reference evidence="7 8" key="1">
    <citation type="submission" date="2018-11" db="EMBL/GenBank/DDBJ databases">
        <authorList>
            <person name="Li F."/>
        </authorList>
    </citation>
    <scope>NUCLEOTIDE SEQUENCE [LARGE SCALE GENOMIC DNA]</scope>
    <source>
        <strain evidence="7 8">Gsoil 097</strain>
    </source>
</reference>
<dbReference type="SUPFAM" id="SSF53613">
    <property type="entry name" value="Ribokinase-like"/>
    <property type="match status" value="1"/>
</dbReference>
<dbReference type="OrthoDB" id="9795789at2"/>
<dbReference type="CDD" id="cd01167">
    <property type="entry name" value="bac_FRK"/>
    <property type="match status" value="1"/>
</dbReference>
<dbReference type="AlphaFoldDB" id="A0A3N0CD18"/>
<dbReference type="GO" id="GO:0016301">
    <property type="term" value="F:kinase activity"/>
    <property type="evidence" value="ECO:0007669"/>
    <property type="project" value="UniProtKB-KW"/>
</dbReference>
<dbReference type="InterPro" id="IPR011611">
    <property type="entry name" value="PfkB_dom"/>
</dbReference>
<evidence type="ECO:0000313" key="7">
    <source>
        <dbReference type="EMBL" id="RNL61335.1"/>
    </source>
</evidence>
<dbReference type="Proteomes" id="UP000267128">
    <property type="component" value="Unassembled WGS sequence"/>
</dbReference>
<dbReference type="InterPro" id="IPR002173">
    <property type="entry name" value="Carboh/pur_kinase_PfkB_CS"/>
</dbReference>
<evidence type="ECO:0000256" key="1">
    <source>
        <dbReference type="ARBA" id="ARBA00010688"/>
    </source>
</evidence>
<keyword evidence="2" id="KW-0808">Transferase</keyword>
<keyword evidence="3" id="KW-0547">Nucleotide-binding</keyword>
<evidence type="ECO:0000256" key="5">
    <source>
        <dbReference type="ARBA" id="ARBA00022840"/>
    </source>
</evidence>
<dbReference type="Gene3D" id="3.40.1190.20">
    <property type="match status" value="1"/>
</dbReference>
<dbReference type="GO" id="GO:0005524">
    <property type="term" value="F:ATP binding"/>
    <property type="evidence" value="ECO:0007669"/>
    <property type="project" value="UniProtKB-KW"/>
</dbReference>
<evidence type="ECO:0000313" key="8">
    <source>
        <dbReference type="Proteomes" id="UP000267128"/>
    </source>
</evidence>
<dbReference type="InterPro" id="IPR050306">
    <property type="entry name" value="PfkB_Carbo_kinase"/>
</dbReference>
<dbReference type="EMBL" id="RJSE01000008">
    <property type="protein sequence ID" value="RNL61335.1"/>
    <property type="molecule type" value="Genomic_DNA"/>
</dbReference>
<sequence>MIVVVGESLVDLSSTADGAAAETVGGSPLNVAVALARLETPTLLITEIGADERAATVVRHLQESEVEYVAVPTADGRTPTATVLVDDGDPIFTVDLTWNLPHEELPHCDALHVGSLGTVLEPGRDSVLDLVEQAWALDVFVSYDPNVRAGHLTEHDHDQAWGDIESLADRANLVKLSEQDIELLHPGADPDDIARSLLTGDRTELVILTRGADGATAFTASSEVSVGGIVVEVADTVGAGDAFMAAVLTVLLESDSLGNYGPGLPRDDERLTALLGAAVEAAGLSCARPGAAAPLRSELSPGWPGSAPS</sequence>
<evidence type="ECO:0000256" key="3">
    <source>
        <dbReference type="ARBA" id="ARBA00022741"/>
    </source>
</evidence>
<gene>
    <name evidence="7" type="ORF">EFK50_18435</name>
</gene>
<comment type="similarity">
    <text evidence="1">Belongs to the carbohydrate kinase PfkB family.</text>
</comment>
<accession>A0A3N0CD18</accession>
<dbReference type="Pfam" id="PF00294">
    <property type="entry name" value="PfkB"/>
    <property type="match status" value="1"/>
</dbReference>
<comment type="caution">
    <text evidence="7">The sequence shown here is derived from an EMBL/GenBank/DDBJ whole genome shotgun (WGS) entry which is preliminary data.</text>
</comment>
<evidence type="ECO:0000259" key="6">
    <source>
        <dbReference type="Pfam" id="PF00294"/>
    </source>
</evidence>
<organism evidence="7 8">
    <name type="scientific">Nocardioides marmoriginsengisoli</name>
    <dbReference type="NCBI Taxonomy" id="661483"/>
    <lineage>
        <taxon>Bacteria</taxon>
        <taxon>Bacillati</taxon>
        <taxon>Actinomycetota</taxon>
        <taxon>Actinomycetes</taxon>
        <taxon>Propionibacteriales</taxon>
        <taxon>Nocardioidaceae</taxon>
        <taxon>Nocardioides</taxon>
    </lineage>
</organism>
<name>A0A3N0CD18_9ACTN</name>
<dbReference type="PANTHER" id="PTHR43085:SF1">
    <property type="entry name" value="PSEUDOURIDINE KINASE-RELATED"/>
    <property type="match status" value="1"/>
</dbReference>
<evidence type="ECO:0000256" key="2">
    <source>
        <dbReference type="ARBA" id="ARBA00022679"/>
    </source>
</evidence>
<dbReference type="RefSeq" id="WP_123229046.1">
    <property type="nucleotide sequence ID" value="NZ_RJSE01000008.1"/>
</dbReference>
<keyword evidence="8" id="KW-1185">Reference proteome</keyword>
<keyword evidence="5" id="KW-0067">ATP-binding</keyword>
<keyword evidence="4 7" id="KW-0418">Kinase</keyword>
<dbReference type="InterPro" id="IPR029056">
    <property type="entry name" value="Ribokinase-like"/>
</dbReference>
<proteinExistence type="inferred from homology"/>
<dbReference type="PROSITE" id="PS00584">
    <property type="entry name" value="PFKB_KINASES_2"/>
    <property type="match status" value="1"/>
</dbReference>
<evidence type="ECO:0000256" key="4">
    <source>
        <dbReference type="ARBA" id="ARBA00022777"/>
    </source>
</evidence>
<feature type="domain" description="Carbohydrate kinase PfkB" evidence="6">
    <location>
        <begin position="2"/>
        <end position="295"/>
    </location>
</feature>
<protein>
    <submittedName>
        <fullName evidence="7">Carbohydrate kinase</fullName>
    </submittedName>
</protein>
<dbReference type="PANTHER" id="PTHR43085">
    <property type="entry name" value="HEXOKINASE FAMILY MEMBER"/>
    <property type="match status" value="1"/>
</dbReference>